<evidence type="ECO:0000313" key="1">
    <source>
        <dbReference type="EMBL" id="EMD37442.1"/>
    </source>
</evidence>
<organism evidence="1 2">
    <name type="scientific">Ceriporiopsis subvermispora (strain B)</name>
    <name type="common">White-rot fungus</name>
    <name type="synonym">Gelatoporia subvermispora</name>
    <dbReference type="NCBI Taxonomy" id="914234"/>
    <lineage>
        <taxon>Eukaryota</taxon>
        <taxon>Fungi</taxon>
        <taxon>Dikarya</taxon>
        <taxon>Basidiomycota</taxon>
        <taxon>Agaricomycotina</taxon>
        <taxon>Agaricomycetes</taxon>
        <taxon>Polyporales</taxon>
        <taxon>Gelatoporiaceae</taxon>
        <taxon>Gelatoporia</taxon>
    </lineage>
</organism>
<accession>M2RG76</accession>
<keyword evidence="2" id="KW-1185">Reference proteome</keyword>
<dbReference type="OrthoDB" id="2742740at2759"/>
<proteinExistence type="predicted"/>
<evidence type="ECO:0000313" key="2">
    <source>
        <dbReference type="Proteomes" id="UP000016930"/>
    </source>
</evidence>
<dbReference type="Proteomes" id="UP000016930">
    <property type="component" value="Unassembled WGS sequence"/>
</dbReference>
<dbReference type="EMBL" id="KB445796">
    <property type="protein sequence ID" value="EMD37442.1"/>
    <property type="molecule type" value="Genomic_DNA"/>
</dbReference>
<dbReference type="AlphaFoldDB" id="M2RG76"/>
<name>M2RG76_CERS8</name>
<dbReference type="HOGENOM" id="CLU_1057680_0_0_1"/>
<sequence>MTGPNTTTAIVPHTVMGVFKKLANLVTTITDPLKSRSTNANLSQFTPGLSSASIPGPFSTPPSKHAQVDDLSATLHLHETPTTLNPTSLPNAYNSPFLDVDSPSLSLIDLHAHLNLTTITSDLDQNTYSSTAPLRGDLWDQIPDLFVDPDVDYQLDKDPDKLITENIGAPIAIHIADLKLTQQFIKALQNATLDNDCLDAHTLEHLHNFLCPRFTFDKDHIFCLSLDIYLINSGTVDSYKATRDVFRRCSPNYNMLSYEQIKR</sequence>
<protein>
    <submittedName>
        <fullName evidence="1">Uncharacterized protein</fullName>
    </submittedName>
</protein>
<gene>
    <name evidence="1" type="ORF">CERSUDRAFT_94449</name>
</gene>
<reference evidence="1 2" key="1">
    <citation type="journal article" date="2012" name="Proc. Natl. Acad. Sci. U.S.A.">
        <title>Comparative genomics of Ceriporiopsis subvermispora and Phanerochaete chrysosporium provide insight into selective ligninolysis.</title>
        <authorList>
            <person name="Fernandez-Fueyo E."/>
            <person name="Ruiz-Duenas F.J."/>
            <person name="Ferreira P."/>
            <person name="Floudas D."/>
            <person name="Hibbett D.S."/>
            <person name="Canessa P."/>
            <person name="Larrondo L.F."/>
            <person name="James T.Y."/>
            <person name="Seelenfreund D."/>
            <person name="Lobos S."/>
            <person name="Polanco R."/>
            <person name="Tello M."/>
            <person name="Honda Y."/>
            <person name="Watanabe T."/>
            <person name="Watanabe T."/>
            <person name="Ryu J.S."/>
            <person name="Kubicek C.P."/>
            <person name="Schmoll M."/>
            <person name="Gaskell J."/>
            <person name="Hammel K.E."/>
            <person name="St John F.J."/>
            <person name="Vanden Wymelenberg A."/>
            <person name="Sabat G."/>
            <person name="Splinter BonDurant S."/>
            <person name="Syed K."/>
            <person name="Yadav J.S."/>
            <person name="Doddapaneni H."/>
            <person name="Subramanian V."/>
            <person name="Lavin J.L."/>
            <person name="Oguiza J.A."/>
            <person name="Perez G."/>
            <person name="Pisabarro A.G."/>
            <person name="Ramirez L."/>
            <person name="Santoyo F."/>
            <person name="Master E."/>
            <person name="Coutinho P.M."/>
            <person name="Henrissat B."/>
            <person name="Lombard V."/>
            <person name="Magnuson J.K."/>
            <person name="Kuees U."/>
            <person name="Hori C."/>
            <person name="Igarashi K."/>
            <person name="Samejima M."/>
            <person name="Held B.W."/>
            <person name="Barry K.W."/>
            <person name="LaButti K.M."/>
            <person name="Lapidus A."/>
            <person name="Lindquist E.A."/>
            <person name="Lucas S.M."/>
            <person name="Riley R."/>
            <person name="Salamov A.A."/>
            <person name="Hoffmeister D."/>
            <person name="Schwenk D."/>
            <person name="Hadar Y."/>
            <person name="Yarden O."/>
            <person name="de Vries R.P."/>
            <person name="Wiebenga A."/>
            <person name="Stenlid J."/>
            <person name="Eastwood D."/>
            <person name="Grigoriev I.V."/>
            <person name="Berka R.M."/>
            <person name="Blanchette R.A."/>
            <person name="Kersten P."/>
            <person name="Martinez A.T."/>
            <person name="Vicuna R."/>
            <person name="Cullen D."/>
        </authorList>
    </citation>
    <scope>NUCLEOTIDE SEQUENCE [LARGE SCALE GENOMIC DNA]</scope>
    <source>
        <strain evidence="1 2">B</strain>
    </source>
</reference>